<evidence type="ECO:0000313" key="3">
    <source>
        <dbReference type="EMBL" id="KAG2564958.1"/>
    </source>
</evidence>
<dbReference type="EMBL" id="CM029050">
    <property type="protein sequence ID" value="KAG2564957.1"/>
    <property type="molecule type" value="Genomic_DNA"/>
</dbReference>
<protein>
    <recommendedName>
        <fullName evidence="2">DUF4220 domain-containing protein</fullName>
    </recommendedName>
</protein>
<evidence type="ECO:0000259" key="2">
    <source>
        <dbReference type="Pfam" id="PF13968"/>
    </source>
</evidence>
<accession>A0A8T0PVK4</accession>
<dbReference type="PANTHER" id="PTHR31325">
    <property type="entry name" value="OS01G0798800 PROTEIN-RELATED"/>
    <property type="match status" value="1"/>
</dbReference>
<sequence length="677" mass="77993">MAVNPLDLTNRWAIQILLLFSLSLHVLLLPLAGIRRRRASMFLRVPLWLAYHLADTIGIYAIGLLSLSSTPRDHRLMPFWAPFLLLHRGGPDSIAAYAFHDNQLWLRHLQVFIVKVLAATYILYKHLPRDDTFLLLPALLMWGVGIGKYAERVVAIRGGNMNSIRNSLKKQPIARHHHHFHDWDQGLVKKTINEDEAYLHRAHYMFHICKRAMVDSWLEKDPEHNTFEMLRALRKEGSKGMWAFAEMELSLLYDILYTKAAVIHTWPGYFIRFAASASIAASSLLFHFSGRDDQKADVAVTYALLAGAFLMEAASLLNALGSSWAYAFLCTTRWSRLRYAALCTGRWDRLRHIVKATKRMVGSNQSGRRWSGEMGQYNMLHYCSRRERAYKPLLGRFAAMLGFEEWWNRKHYSATVDISDSLKQGLFEYIHRLTETGLNSQGVIRKSWGQDALEREDRDLYERIKNERNLGVEFQEGVIIWHIGTDIFLAKSRRDAGDDDTADLVKGIRMLSNYMMFLLIDHPKMLPGLAQNMLYRRTCENLSDRCKNHGHPRTGNVGAVLKEIFRLNDGPTVTELSHINELANAVYKERPKYSHAVPRLCYANEVAKKLLDREKDKGSRAVLNLVLDVWMDFQVYAANRCSRESHVRMLSSGGELTSVVWIMTDFLNQEAYARHRD</sequence>
<dbReference type="EMBL" id="CM029050">
    <property type="protein sequence ID" value="KAG2564958.1"/>
    <property type="molecule type" value="Genomic_DNA"/>
</dbReference>
<feature type="transmembrane region" description="Helical" evidence="1">
    <location>
        <begin position="12"/>
        <end position="33"/>
    </location>
</feature>
<reference evidence="3" key="1">
    <citation type="submission" date="2020-05" db="EMBL/GenBank/DDBJ databases">
        <title>WGS assembly of Panicum virgatum.</title>
        <authorList>
            <person name="Lovell J.T."/>
            <person name="Jenkins J."/>
            <person name="Shu S."/>
            <person name="Juenger T.E."/>
            <person name="Schmutz J."/>
        </authorList>
    </citation>
    <scope>NUCLEOTIDE SEQUENCE</scope>
    <source>
        <strain evidence="3">AP13</strain>
    </source>
</reference>
<dbReference type="InterPro" id="IPR025315">
    <property type="entry name" value="DUF4220"/>
</dbReference>
<gene>
    <name evidence="3" type="ORF">PVAP13_7NG009800</name>
</gene>
<organism evidence="3 4">
    <name type="scientific">Panicum virgatum</name>
    <name type="common">Blackwell switchgrass</name>
    <dbReference type="NCBI Taxonomy" id="38727"/>
    <lineage>
        <taxon>Eukaryota</taxon>
        <taxon>Viridiplantae</taxon>
        <taxon>Streptophyta</taxon>
        <taxon>Embryophyta</taxon>
        <taxon>Tracheophyta</taxon>
        <taxon>Spermatophyta</taxon>
        <taxon>Magnoliopsida</taxon>
        <taxon>Liliopsida</taxon>
        <taxon>Poales</taxon>
        <taxon>Poaceae</taxon>
        <taxon>PACMAD clade</taxon>
        <taxon>Panicoideae</taxon>
        <taxon>Panicodae</taxon>
        <taxon>Paniceae</taxon>
        <taxon>Panicinae</taxon>
        <taxon>Panicum</taxon>
        <taxon>Panicum sect. Hiantes</taxon>
    </lineage>
</organism>
<evidence type="ECO:0000256" key="1">
    <source>
        <dbReference type="SAM" id="Phobius"/>
    </source>
</evidence>
<feature type="domain" description="DUF4220" evidence="2">
    <location>
        <begin position="48"/>
        <end position="382"/>
    </location>
</feature>
<dbReference type="Pfam" id="PF04578">
    <property type="entry name" value="DUF594"/>
    <property type="match status" value="1"/>
</dbReference>
<keyword evidence="1" id="KW-0812">Transmembrane</keyword>
<feature type="transmembrane region" description="Helical" evidence="1">
    <location>
        <begin position="45"/>
        <end position="67"/>
    </location>
</feature>
<dbReference type="AlphaFoldDB" id="A0A8T0PVK4"/>
<proteinExistence type="predicted"/>
<keyword evidence="1" id="KW-1133">Transmembrane helix</keyword>
<keyword evidence="4" id="KW-1185">Reference proteome</keyword>
<dbReference type="Proteomes" id="UP000823388">
    <property type="component" value="Chromosome 7N"/>
</dbReference>
<comment type="caution">
    <text evidence="3">The sequence shown here is derived from an EMBL/GenBank/DDBJ whole genome shotgun (WGS) entry which is preliminary data.</text>
</comment>
<dbReference type="Pfam" id="PF13968">
    <property type="entry name" value="DUF4220"/>
    <property type="match status" value="1"/>
</dbReference>
<name>A0A8T0PVK4_PANVG</name>
<keyword evidence="1" id="KW-0472">Membrane</keyword>
<evidence type="ECO:0000313" key="4">
    <source>
        <dbReference type="Proteomes" id="UP000823388"/>
    </source>
</evidence>
<dbReference type="InterPro" id="IPR007658">
    <property type="entry name" value="DUF594"/>
</dbReference>